<proteinExistence type="predicted"/>
<dbReference type="InterPro" id="IPR002035">
    <property type="entry name" value="VWF_A"/>
</dbReference>
<accession>A0A2V3IBU0</accession>
<protein>
    <recommendedName>
        <fullName evidence="2">VWFA domain-containing protein</fullName>
    </recommendedName>
</protein>
<dbReference type="AlphaFoldDB" id="A0A2V3IBU0"/>
<name>A0A2V3IBU0_9FLOR</name>
<feature type="region of interest" description="Disordered" evidence="1">
    <location>
        <begin position="1"/>
        <end position="20"/>
    </location>
</feature>
<dbReference type="STRING" id="448386.A0A2V3IBU0"/>
<feature type="compositionally biased region" description="Polar residues" evidence="1">
    <location>
        <begin position="1"/>
        <end position="13"/>
    </location>
</feature>
<dbReference type="PANTHER" id="PTHR24020">
    <property type="entry name" value="COLLAGEN ALPHA"/>
    <property type="match status" value="1"/>
</dbReference>
<dbReference type="Pfam" id="PF00092">
    <property type="entry name" value="VWA"/>
    <property type="match status" value="1"/>
</dbReference>
<organism evidence="3 4">
    <name type="scientific">Gracilariopsis chorda</name>
    <dbReference type="NCBI Taxonomy" id="448386"/>
    <lineage>
        <taxon>Eukaryota</taxon>
        <taxon>Rhodophyta</taxon>
        <taxon>Florideophyceae</taxon>
        <taxon>Rhodymeniophycidae</taxon>
        <taxon>Gracilariales</taxon>
        <taxon>Gracilariaceae</taxon>
        <taxon>Gracilariopsis</taxon>
    </lineage>
</organism>
<sequence>MQKQYSKSRSWCTPVSKGRTPEGKTVLNVTLFSCNNTSRVVPSVQLDANNSKFGFEDIYHVSNVIGEVFDCRSVEEAKLRYQNTIRTASEAVEARGCLAHVCFALDTSGSVTKQQFSKGRDFILDITAILGNDRRTKFAAGQYGRRTYKIASMTGDVATFNTEVGFSPYRHDSQTSVGSGIVFCHSQLRRARKNAADANIVNKMVVIGDGRNTFDPIRRANNFRRKVGGEISTVSIGYPGKEGERILSEVAGETGGVFTVDDYDELSEKVEDLVVEICGISLDL</sequence>
<dbReference type="SMART" id="SM00327">
    <property type="entry name" value="VWA"/>
    <property type="match status" value="1"/>
</dbReference>
<dbReference type="OrthoDB" id="6425332at2759"/>
<dbReference type="CDD" id="cd00198">
    <property type="entry name" value="vWFA"/>
    <property type="match status" value="1"/>
</dbReference>
<keyword evidence="4" id="KW-1185">Reference proteome</keyword>
<evidence type="ECO:0000313" key="3">
    <source>
        <dbReference type="EMBL" id="PXF39576.1"/>
    </source>
</evidence>
<evidence type="ECO:0000259" key="2">
    <source>
        <dbReference type="PROSITE" id="PS50234"/>
    </source>
</evidence>
<dbReference type="Proteomes" id="UP000247409">
    <property type="component" value="Unassembled WGS sequence"/>
</dbReference>
<dbReference type="EMBL" id="NBIV01000674">
    <property type="protein sequence ID" value="PXF39576.1"/>
    <property type="molecule type" value="Genomic_DNA"/>
</dbReference>
<feature type="domain" description="VWFA" evidence="2">
    <location>
        <begin position="100"/>
        <end position="273"/>
    </location>
</feature>
<dbReference type="SUPFAM" id="SSF53300">
    <property type="entry name" value="vWA-like"/>
    <property type="match status" value="1"/>
</dbReference>
<dbReference type="PROSITE" id="PS50234">
    <property type="entry name" value="VWFA"/>
    <property type="match status" value="1"/>
</dbReference>
<comment type="caution">
    <text evidence="3">The sequence shown here is derived from an EMBL/GenBank/DDBJ whole genome shotgun (WGS) entry which is preliminary data.</text>
</comment>
<gene>
    <name evidence="3" type="ORF">BWQ96_10729</name>
</gene>
<evidence type="ECO:0000256" key="1">
    <source>
        <dbReference type="SAM" id="MobiDB-lite"/>
    </source>
</evidence>
<dbReference type="InterPro" id="IPR050525">
    <property type="entry name" value="ECM_Assembly_Org"/>
</dbReference>
<dbReference type="Gene3D" id="3.40.50.410">
    <property type="entry name" value="von Willebrand factor, type A domain"/>
    <property type="match status" value="1"/>
</dbReference>
<dbReference type="InterPro" id="IPR036465">
    <property type="entry name" value="vWFA_dom_sf"/>
</dbReference>
<evidence type="ECO:0000313" key="4">
    <source>
        <dbReference type="Proteomes" id="UP000247409"/>
    </source>
</evidence>
<dbReference type="PANTHER" id="PTHR24020:SF84">
    <property type="entry name" value="VWFA DOMAIN-CONTAINING PROTEIN"/>
    <property type="match status" value="1"/>
</dbReference>
<reference evidence="3 4" key="1">
    <citation type="journal article" date="2018" name="Mol. Biol. Evol.">
        <title>Analysis of the draft genome of the red seaweed Gracilariopsis chorda provides insights into genome size evolution in Rhodophyta.</title>
        <authorList>
            <person name="Lee J."/>
            <person name="Yang E.C."/>
            <person name="Graf L."/>
            <person name="Yang J.H."/>
            <person name="Qiu H."/>
            <person name="Zel Zion U."/>
            <person name="Chan C.X."/>
            <person name="Stephens T.G."/>
            <person name="Weber A.P.M."/>
            <person name="Boo G.H."/>
            <person name="Boo S.M."/>
            <person name="Kim K.M."/>
            <person name="Shin Y."/>
            <person name="Jung M."/>
            <person name="Lee S.J."/>
            <person name="Yim H.S."/>
            <person name="Lee J.H."/>
            <person name="Bhattacharya D."/>
            <person name="Yoon H.S."/>
        </authorList>
    </citation>
    <scope>NUCLEOTIDE SEQUENCE [LARGE SCALE GENOMIC DNA]</scope>
    <source>
        <strain evidence="3 4">SKKU-2015</strain>
        <tissue evidence="3">Whole body</tissue>
    </source>
</reference>